<evidence type="ECO:0000256" key="6">
    <source>
        <dbReference type="SAM" id="MobiDB-lite"/>
    </source>
</evidence>
<evidence type="ECO:0000256" key="2">
    <source>
        <dbReference type="ARBA" id="ARBA00016807"/>
    </source>
</evidence>
<comment type="caution">
    <text evidence="8">The sequence shown here is derived from an EMBL/GenBank/DDBJ whole genome shotgun (WGS) entry which is preliminary data.</text>
</comment>
<proteinExistence type="predicted"/>
<evidence type="ECO:0000259" key="7">
    <source>
        <dbReference type="Pfam" id="PF13873"/>
    </source>
</evidence>
<organism evidence="8 9">
    <name type="scientific">Aphis glycines</name>
    <name type="common">Soybean aphid</name>
    <dbReference type="NCBI Taxonomy" id="307491"/>
    <lineage>
        <taxon>Eukaryota</taxon>
        <taxon>Metazoa</taxon>
        <taxon>Ecdysozoa</taxon>
        <taxon>Arthropoda</taxon>
        <taxon>Hexapoda</taxon>
        <taxon>Insecta</taxon>
        <taxon>Pterygota</taxon>
        <taxon>Neoptera</taxon>
        <taxon>Paraneoptera</taxon>
        <taxon>Hemiptera</taxon>
        <taxon>Sternorrhyncha</taxon>
        <taxon>Aphidomorpha</taxon>
        <taxon>Aphidoidea</taxon>
        <taxon>Aphididae</taxon>
        <taxon>Aphidini</taxon>
        <taxon>Aphis</taxon>
        <taxon>Aphis</taxon>
    </lineage>
</organism>
<dbReference type="AlphaFoldDB" id="A0A6G0TA59"/>
<evidence type="ECO:0000256" key="3">
    <source>
        <dbReference type="ARBA" id="ARBA00023015"/>
    </source>
</evidence>
<evidence type="ECO:0000256" key="1">
    <source>
        <dbReference type="ARBA" id="ARBA00011764"/>
    </source>
</evidence>
<feature type="compositionally biased region" description="Low complexity" evidence="6">
    <location>
        <begin position="182"/>
        <end position="199"/>
    </location>
</feature>
<dbReference type="Pfam" id="PF13873">
    <property type="entry name" value="Myb_DNA-bind_5"/>
    <property type="match status" value="1"/>
</dbReference>
<name>A0A6G0TA59_APHGL</name>
<comment type="subunit">
    <text evidence="1">Self-associates forming complexes of several hundred monomers.</text>
</comment>
<evidence type="ECO:0000313" key="8">
    <source>
        <dbReference type="EMBL" id="KAE9528572.1"/>
    </source>
</evidence>
<keyword evidence="9" id="KW-1185">Reference proteome</keyword>
<feature type="compositionally biased region" description="Polar residues" evidence="6">
    <location>
        <begin position="207"/>
        <end position="220"/>
    </location>
</feature>
<evidence type="ECO:0000256" key="4">
    <source>
        <dbReference type="ARBA" id="ARBA00023163"/>
    </source>
</evidence>
<accession>A0A6G0TA59</accession>
<dbReference type="PANTHER" id="PTHR21411">
    <property type="entry name" value="APONTIC"/>
    <property type="match status" value="1"/>
</dbReference>
<evidence type="ECO:0000256" key="5">
    <source>
        <dbReference type="ARBA" id="ARBA00025466"/>
    </source>
</evidence>
<evidence type="ECO:0000313" key="9">
    <source>
        <dbReference type="Proteomes" id="UP000475862"/>
    </source>
</evidence>
<keyword evidence="4" id="KW-0804">Transcription</keyword>
<reference evidence="8 9" key="1">
    <citation type="submission" date="2019-08" db="EMBL/GenBank/DDBJ databases">
        <title>The genome of the soybean aphid Biotype 1, its phylome, world population structure and adaptation to the North American continent.</title>
        <authorList>
            <person name="Giordano R."/>
            <person name="Donthu R.K."/>
            <person name="Hernandez A.G."/>
            <person name="Wright C.L."/>
            <person name="Zimin A.V."/>
        </authorList>
    </citation>
    <scope>NUCLEOTIDE SEQUENCE [LARGE SCALE GENOMIC DNA]</scope>
    <source>
        <tissue evidence="8">Whole aphids</tissue>
    </source>
</reference>
<comment type="function">
    <text evidence="5">Involved in transvection phenomena (= synapsis-dependent gene expression), where the synaptic pairing of chromosomes carrying genes with which zeste interacts influences the expression of these genes. Zeste binds to DNA and stimulates transcription from a nearby promoter.</text>
</comment>
<dbReference type="Proteomes" id="UP000475862">
    <property type="component" value="Unassembled WGS sequence"/>
</dbReference>
<dbReference type="PANTHER" id="PTHR21411:SF0">
    <property type="entry name" value="REGULATORY PROTEIN ZESTE"/>
    <property type="match status" value="1"/>
</dbReference>
<feature type="region of interest" description="Disordered" evidence="6">
    <location>
        <begin position="176"/>
        <end position="220"/>
    </location>
</feature>
<keyword evidence="3" id="KW-0805">Transcription regulation</keyword>
<dbReference type="OrthoDB" id="6626591at2759"/>
<dbReference type="InterPro" id="IPR028002">
    <property type="entry name" value="Myb_DNA-bind_5"/>
</dbReference>
<feature type="domain" description="Myb/SANT-like DNA-binding" evidence="7">
    <location>
        <begin position="14"/>
        <end position="91"/>
    </location>
</feature>
<protein>
    <recommendedName>
        <fullName evidence="2">Regulatory protein zeste</fullName>
    </recommendedName>
</protein>
<gene>
    <name evidence="8" type="ORF">AGLY_012147</name>
</gene>
<sequence length="275" mass="31130">MEDVTMCDVKKRQRDKNFTEHEKEVLIDLILPYKSIIENVKTDVVWNNKKNEAWSEIVVAYNANQTSSVRNIGKIKHLYDTQKREARKEKSQYKVQHYKTGGGKNVSTLSDVTQKVIGLLGDRMDPLLNNVDCDAGFNASEDITFLSGDQIIVEEISGDELSFHCSTDLDQNNSKLSILHGSTPKTSSSTSTSLPSNTPQHIRHAESSSTSLFNNKQTSSTGNKKIYESLAVLNDKRLEKTEKTSKFEDEMHKIKLLKAKTEFETCQLEHNLMVK</sequence>
<dbReference type="EMBL" id="VYZN01000048">
    <property type="protein sequence ID" value="KAE9528572.1"/>
    <property type="molecule type" value="Genomic_DNA"/>
</dbReference>